<dbReference type="Proteomes" id="UP001292216">
    <property type="component" value="Unassembled WGS sequence"/>
</dbReference>
<dbReference type="Pfam" id="PF13377">
    <property type="entry name" value="Peripla_BP_3"/>
    <property type="match status" value="1"/>
</dbReference>
<organism evidence="7 8">
    <name type="scientific">Paenibacillus phoenicis</name>
    <dbReference type="NCBI Taxonomy" id="554117"/>
    <lineage>
        <taxon>Bacteria</taxon>
        <taxon>Bacillati</taxon>
        <taxon>Bacillota</taxon>
        <taxon>Bacilli</taxon>
        <taxon>Bacillales</taxon>
        <taxon>Paenibacillaceae</taxon>
        <taxon>Paenibacillus</taxon>
    </lineage>
</organism>
<name>A0ABU5PKS6_9BACL</name>
<evidence type="ECO:0000256" key="3">
    <source>
        <dbReference type="ARBA" id="ARBA00023125"/>
    </source>
</evidence>
<dbReference type="InterPro" id="IPR028082">
    <property type="entry name" value="Peripla_BP_I"/>
</dbReference>
<dbReference type="PANTHER" id="PTHR30146">
    <property type="entry name" value="LACI-RELATED TRANSCRIPTIONAL REPRESSOR"/>
    <property type="match status" value="1"/>
</dbReference>
<evidence type="ECO:0000256" key="2">
    <source>
        <dbReference type="ARBA" id="ARBA00023015"/>
    </source>
</evidence>
<evidence type="ECO:0000313" key="7">
    <source>
        <dbReference type="EMBL" id="MEA3570519.1"/>
    </source>
</evidence>
<dbReference type="Gene3D" id="3.40.50.2300">
    <property type="match status" value="2"/>
</dbReference>
<dbReference type="Gene3D" id="1.10.260.40">
    <property type="entry name" value="lambda repressor-like DNA-binding domains"/>
    <property type="match status" value="1"/>
</dbReference>
<keyword evidence="4" id="KW-0804">Transcription</keyword>
<dbReference type="SMART" id="SM00354">
    <property type="entry name" value="HTH_LACI"/>
    <property type="match status" value="1"/>
</dbReference>
<evidence type="ECO:0000256" key="5">
    <source>
        <dbReference type="SAM" id="MobiDB-lite"/>
    </source>
</evidence>
<dbReference type="InterPro" id="IPR000843">
    <property type="entry name" value="HTH_LacI"/>
</dbReference>
<feature type="region of interest" description="Disordered" evidence="5">
    <location>
        <begin position="306"/>
        <end position="326"/>
    </location>
</feature>
<sequence length="343" mass="37236">MITIKDIARVAGVSHTTVSRALNGSPLIKPETRAKIEKIAAEMNYVPNVSAKSLVMKKTYTIGLFFSSIDQGTSASFLVDAIKGIHHALDENYSLTVHGIDGIRHLEGISPHRFDGILVMSQSDADNAFIYHVKQAGIPLVVLNRYLDDPGIVNVVANDREGVREAINYAIAQGHRRLAIMEGKAGFRSAAERKQGFLESLLTHGLALPAEYQVAGDYSIDSGYRMMNALLDLKEPPTLVFCANDDMAIGAMNACFARGVNVPNQVSLIGFDDIVFAGYTNPALTTIRKPVADISELGTRKLIELMQPPSTESSDKEQPTEPPGETLFVPTTLVIRQSVAKIS</sequence>
<keyword evidence="1" id="KW-0678">Repressor</keyword>
<dbReference type="CDD" id="cd01392">
    <property type="entry name" value="HTH_LacI"/>
    <property type="match status" value="1"/>
</dbReference>
<keyword evidence="3 7" id="KW-0238">DNA-binding</keyword>
<dbReference type="PANTHER" id="PTHR30146:SF148">
    <property type="entry name" value="HTH-TYPE TRANSCRIPTIONAL REPRESSOR PURR-RELATED"/>
    <property type="match status" value="1"/>
</dbReference>
<dbReference type="InterPro" id="IPR046335">
    <property type="entry name" value="LacI/GalR-like_sensor"/>
</dbReference>
<dbReference type="SUPFAM" id="SSF53822">
    <property type="entry name" value="Periplasmic binding protein-like I"/>
    <property type="match status" value="1"/>
</dbReference>
<gene>
    <name evidence="7" type="ORF">U9M73_10970</name>
</gene>
<dbReference type="RefSeq" id="WP_323077294.1">
    <property type="nucleotide sequence ID" value="NZ_CBCSKM010000010.1"/>
</dbReference>
<dbReference type="EMBL" id="JAYERP010000001">
    <property type="protein sequence ID" value="MEA3570519.1"/>
    <property type="molecule type" value="Genomic_DNA"/>
</dbReference>
<dbReference type="PRINTS" id="PR00036">
    <property type="entry name" value="HTHLACI"/>
</dbReference>
<evidence type="ECO:0000259" key="6">
    <source>
        <dbReference type="PROSITE" id="PS50932"/>
    </source>
</evidence>
<dbReference type="PROSITE" id="PS50932">
    <property type="entry name" value="HTH_LACI_2"/>
    <property type="match status" value="1"/>
</dbReference>
<evidence type="ECO:0000256" key="4">
    <source>
        <dbReference type="ARBA" id="ARBA00023163"/>
    </source>
</evidence>
<proteinExistence type="predicted"/>
<dbReference type="GO" id="GO:0003677">
    <property type="term" value="F:DNA binding"/>
    <property type="evidence" value="ECO:0007669"/>
    <property type="project" value="UniProtKB-KW"/>
</dbReference>
<comment type="caution">
    <text evidence="7">The sequence shown here is derived from an EMBL/GenBank/DDBJ whole genome shotgun (WGS) entry which is preliminary data.</text>
</comment>
<dbReference type="PROSITE" id="PS00356">
    <property type="entry name" value="HTH_LACI_1"/>
    <property type="match status" value="1"/>
</dbReference>
<keyword evidence="8" id="KW-1185">Reference proteome</keyword>
<protein>
    <submittedName>
        <fullName evidence="7">LacI family DNA-binding transcriptional regulator</fullName>
    </submittedName>
</protein>
<dbReference type="CDD" id="cd06267">
    <property type="entry name" value="PBP1_LacI_sugar_binding-like"/>
    <property type="match status" value="1"/>
</dbReference>
<feature type="domain" description="HTH lacI-type" evidence="6">
    <location>
        <begin position="2"/>
        <end position="56"/>
    </location>
</feature>
<evidence type="ECO:0000313" key="8">
    <source>
        <dbReference type="Proteomes" id="UP001292216"/>
    </source>
</evidence>
<dbReference type="Pfam" id="PF00356">
    <property type="entry name" value="LacI"/>
    <property type="match status" value="1"/>
</dbReference>
<dbReference type="SUPFAM" id="SSF47413">
    <property type="entry name" value="lambda repressor-like DNA-binding domains"/>
    <property type="match status" value="1"/>
</dbReference>
<reference evidence="7 8" key="1">
    <citation type="submission" date="2023-12" db="EMBL/GenBank/DDBJ databases">
        <title>Whole genome sequencing of Paenibacillus phoenicis isolated from the Phoenix Mars Lander spacecraft assembly facility.</title>
        <authorList>
            <person name="Garcia A."/>
            <person name="Venkateswaran K."/>
        </authorList>
    </citation>
    <scope>NUCLEOTIDE SEQUENCE [LARGE SCALE GENOMIC DNA]</scope>
    <source>
        <strain evidence="7 8">3PO2SA</strain>
    </source>
</reference>
<evidence type="ECO:0000256" key="1">
    <source>
        <dbReference type="ARBA" id="ARBA00022491"/>
    </source>
</evidence>
<dbReference type="InterPro" id="IPR010982">
    <property type="entry name" value="Lambda_DNA-bd_dom_sf"/>
</dbReference>
<accession>A0ABU5PKS6</accession>
<keyword evidence="2" id="KW-0805">Transcription regulation</keyword>